<proteinExistence type="predicted"/>
<protein>
    <recommendedName>
        <fullName evidence="4">FxsA protein</fullName>
    </recommendedName>
</protein>
<feature type="region of interest" description="Disordered" evidence="1">
    <location>
        <begin position="154"/>
        <end position="180"/>
    </location>
</feature>
<evidence type="ECO:0008006" key="4">
    <source>
        <dbReference type="Google" id="ProtNLM"/>
    </source>
</evidence>
<dbReference type="AlphaFoldDB" id="C6SAP5"/>
<feature type="transmembrane region" description="Helical" evidence="2">
    <location>
        <begin position="32"/>
        <end position="57"/>
    </location>
</feature>
<dbReference type="GO" id="GO:0016020">
    <property type="term" value="C:membrane"/>
    <property type="evidence" value="ECO:0007669"/>
    <property type="project" value="InterPro"/>
</dbReference>
<dbReference type="PANTHER" id="PTHR35335">
    <property type="entry name" value="UPF0716 PROTEIN FXSA"/>
    <property type="match status" value="1"/>
</dbReference>
<gene>
    <name evidence="3" type="ORF">NME_0356</name>
</gene>
<name>C6SAP5_NEIME</name>
<sequence>MRFFGIGFLVLLFLEIMSIVWVADWLGGGWTLFLMAAGFAAGVLMLRHTGLSGLLLAGAAMRSGGRVSVYQMLWPIRYTVAAVCLMSPGFVSSVLAVLLLLPFKGGAVLQAGGAENFFNMNQSGRKDGFSRDDDIIEGGIYRLKSLTAAIVSRKRPSDPQKRRINMNGMPSEDSDGIFPV</sequence>
<dbReference type="InterPro" id="IPR007313">
    <property type="entry name" value="FxsA"/>
</dbReference>
<keyword evidence="2" id="KW-0472">Membrane</keyword>
<evidence type="ECO:0000256" key="1">
    <source>
        <dbReference type="SAM" id="MobiDB-lite"/>
    </source>
</evidence>
<dbReference type="NCBIfam" id="NF008528">
    <property type="entry name" value="PRK11463.1-2"/>
    <property type="match status" value="1"/>
</dbReference>
<reference evidence="3" key="1">
    <citation type="journal article" date="2008" name="Proc. Natl. Acad. Sci. U.S.A.">
        <title>Whole-genome comparison of disease and carriage strains provides insights into virulence evolution in Neisseria meningitidis.</title>
        <authorList>
            <person name="Schoen C."/>
            <person name="Blom J."/>
            <person name="Claus H."/>
            <person name="Schramm-Glueck A."/>
            <person name="Brandt P."/>
            <person name="Mueller T."/>
            <person name="Goesmann A."/>
            <person name="Joseph B."/>
            <person name="Konietzny S."/>
            <person name="Kurzai O."/>
            <person name="Schmitt C."/>
            <person name="Friedrich T."/>
            <person name="Linke B."/>
            <person name="Vogel U."/>
            <person name="Frosch M."/>
        </authorList>
    </citation>
    <scope>NUCLEOTIDE SEQUENCE</scope>
    <source>
        <strain evidence="3">Alpha153</strain>
    </source>
</reference>
<feature type="transmembrane region" description="Helical" evidence="2">
    <location>
        <begin position="78"/>
        <end position="101"/>
    </location>
</feature>
<dbReference type="PANTHER" id="PTHR35335:SF1">
    <property type="entry name" value="UPF0716 PROTEIN FXSA"/>
    <property type="match status" value="1"/>
</dbReference>
<keyword evidence="2" id="KW-1133">Transmembrane helix</keyword>
<dbReference type="EMBL" id="AM889137">
    <property type="protein sequence ID" value="CBA04103.1"/>
    <property type="molecule type" value="Genomic_DNA"/>
</dbReference>
<evidence type="ECO:0000313" key="3">
    <source>
        <dbReference type="EMBL" id="CBA04103.1"/>
    </source>
</evidence>
<dbReference type="Pfam" id="PF04186">
    <property type="entry name" value="FxsA"/>
    <property type="match status" value="1"/>
</dbReference>
<accession>C6SAP5</accession>
<evidence type="ECO:0000256" key="2">
    <source>
        <dbReference type="SAM" id="Phobius"/>
    </source>
</evidence>
<organism evidence="3">
    <name type="scientific">Neisseria meningitidis alpha153</name>
    <dbReference type="NCBI Taxonomy" id="663926"/>
    <lineage>
        <taxon>Bacteria</taxon>
        <taxon>Pseudomonadati</taxon>
        <taxon>Pseudomonadota</taxon>
        <taxon>Betaproteobacteria</taxon>
        <taxon>Neisseriales</taxon>
        <taxon>Neisseriaceae</taxon>
        <taxon>Neisseria</taxon>
    </lineage>
</organism>
<keyword evidence="2" id="KW-0812">Transmembrane</keyword>